<accession>A0ACC3SSA1</accession>
<comment type="caution">
    <text evidence="1">The sequence shown here is derived from an EMBL/GenBank/DDBJ whole genome shotgun (WGS) entry which is preliminary data.</text>
</comment>
<evidence type="ECO:0000313" key="1">
    <source>
        <dbReference type="EMBL" id="KAK9234513.1"/>
    </source>
</evidence>
<dbReference type="Proteomes" id="UP001433508">
    <property type="component" value="Unassembled WGS sequence"/>
</dbReference>
<proteinExistence type="predicted"/>
<gene>
    <name evidence="1" type="ORF">V1525DRAFT_422185</name>
</gene>
<name>A0ACC3SSA1_LIPKO</name>
<organism evidence="1 2">
    <name type="scientific">Lipomyces kononenkoae</name>
    <name type="common">Yeast</name>
    <dbReference type="NCBI Taxonomy" id="34357"/>
    <lineage>
        <taxon>Eukaryota</taxon>
        <taxon>Fungi</taxon>
        <taxon>Dikarya</taxon>
        <taxon>Ascomycota</taxon>
        <taxon>Saccharomycotina</taxon>
        <taxon>Lipomycetes</taxon>
        <taxon>Lipomycetales</taxon>
        <taxon>Lipomycetaceae</taxon>
        <taxon>Lipomyces</taxon>
    </lineage>
</organism>
<evidence type="ECO:0000313" key="2">
    <source>
        <dbReference type="Proteomes" id="UP001433508"/>
    </source>
</evidence>
<dbReference type="EMBL" id="MU971470">
    <property type="protein sequence ID" value="KAK9234513.1"/>
    <property type="molecule type" value="Genomic_DNA"/>
</dbReference>
<sequence length="338" mass="37932">MKTSVAVVLTALISALGGTSALPAASSASKAIQTQSLTGPNGEPYVPGQFFDRFFMIIGENMDFWDVEAQATFANLWKQAPNGRLLGNYYAITHPSQPNYFAHIAATSYGWNSDSPVNITGSESFTIIDLLEEKGISWAGYAEDYPITQGCYIPYAPEYANGTEVPHSYVRKHFPFVSFETIYTNKTRCNNLYNAEEFWKHLKENKLPQFVYFTPNLLNDGHDTDASYFASYIQETWINTFYYNDYFNAGALNYISLDESGNTTGFNTVPGDNNNHIYAALWGGALSNRNIYDKYDFNRYNHSSIAATLEMNWWGETGLLGRNDTYAPFFAVPNDGTN</sequence>
<reference evidence="2" key="1">
    <citation type="journal article" date="2024" name="Front. Bioeng. Biotechnol.">
        <title>Genome-scale model development and genomic sequencing of the oleaginous clade Lipomyces.</title>
        <authorList>
            <person name="Czajka J.J."/>
            <person name="Han Y."/>
            <person name="Kim J."/>
            <person name="Mondo S.J."/>
            <person name="Hofstad B.A."/>
            <person name="Robles A."/>
            <person name="Haridas S."/>
            <person name="Riley R."/>
            <person name="LaButti K."/>
            <person name="Pangilinan J."/>
            <person name="Andreopoulos W."/>
            <person name="Lipzen A."/>
            <person name="Yan J."/>
            <person name="Wang M."/>
            <person name="Ng V."/>
            <person name="Grigoriev I.V."/>
            <person name="Spatafora J.W."/>
            <person name="Magnuson J.K."/>
            <person name="Baker S.E."/>
            <person name="Pomraning K.R."/>
        </authorList>
    </citation>
    <scope>NUCLEOTIDE SEQUENCE [LARGE SCALE GENOMIC DNA]</scope>
    <source>
        <strain evidence="2">CBS 7786</strain>
    </source>
</reference>
<protein>
    <submittedName>
        <fullName evidence="1">Phosphoesterase family-domain-containing protein</fullName>
    </submittedName>
</protein>
<keyword evidence="2" id="KW-1185">Reference proteome</keyword>